<gene>
    <name evidence="6" type="ORF">CVLEPA_LOCUS18897</name>
</gene>
<feature type="compositionally biased region" description="Basic and acidic residues" evidence="5">
    <location>
        <begin position="228"/>
        <end position="239"/>
    </location>
</feature>
<dbReference type="Pfam" id="PF09507">
    <property type="entry name" value="CDC27"/>
    <property type="match status" value="1"/>
</dbReference>
<evidence type="ECO:0000313" key="6">
    <source>
        <dbReference type="EMBL" id="CAK8686865.1"/>
    </source>
</evidence>
<keyword evidence="4" id="KW-0539">Nucleus</keyword>
<dbReference type="InterPro" id="IPR041913">
    <property type="entry name" value="POLD3_sf"/>
</dbReference>
<feature type="compositionally biased region" description="Basic and acidic residues" evidence="5">
    <location>
        <begin position="427"/>
        <end position="445"/>
    </location>
</feature>
<protein>
    <recommendedName>
        <fullName evidence="2">DNA polymerase delta subunit 3</fullName>
    </recommendedName>
</protein>
<accession>A0ABP0G9T8</accession>
<evidence type="ECO:0000256" key="5">
    <source>
        <dbReference type="SAM" id="MobiDB-lite"/>
    </source>
</evidence>
<keyword evidence="7" id="KW-1185">Reference proteome</keyword>
<dbReference type="PANTHER" id="PTHR17598">
    <property type="entry name" value="DNA POLYMERASE DELTA SUBUNIT 3"/>
    <property type="match status" value="1"/>
</dbReference>
<sequence length="468" mass="51925">MENLDTYLATVDELVDDENKIVTYKSLSHHLALPADQAKEVLEFYIQSCGAGKISVIYSLTGRSHKGVSVSIVRDTELERKKSSLKLVLSCFPYSVQKAKMRDAAPLYATDYDMTKAGLYQCGSFSSVRFNGAKKLSDDEILKKLKSSAFHSGLISFDPEKNLSSKKLSNKSPPANKIPPLFASKVKTKDSPESKKLGAGDNLPENSTSDKHKQDVSKKSADTIPNKETNHKKIFEKKTKPTNRKAAGMDAFMTKGKQDLFKNENPTTANTEVTSVVATSPEPKLTSPENKREIQECLDAMEVDENFVEESDKVSKNVNKAKITPPKKRPANKKKSRGNSGELPAKKRRRIVPEELSSSSESEEENFDEIDVIPPSPEPEPPMNKAAALNPRRKRVLKSKTYMDDDGAMVTKKEYQDVSCSSEDDSDVTKKAKENKTPPDAKKKAIFDKKLVAKSKQTSLMGFFAKKS</sequence>
<organism evidence="6 7">
    <name type="scientific">Clavelina lepadiformis</name>
    <name type="common">Light-bulb sea squirt</name>
    <name type="synonym">Ascidia lepadiformis</name>
    <dbReference type="NCBI Taxonomy" id="159417"/>
    <lineage>
        <taxon>Eukaryota</taxon>
        <taxon>Metazoa</taxon>
        <taxon>Chordata</taxon>
        <taxon>Tunicata</taxon>
        <taxon>Ascidiacea</taxon>
        <taxon>Aplousobranchia</taxon>
        <taxon>Clavelinidae</taxon>
        <taxon>Clavelina</taxon>
    </lineage>
</organism>
<feature type="compositionally biased region" description="Polar residues" evidence="5">
    <location>
        <begin position="264"/>
        <end position="278"/>
    </location>
</feature>
<feature type="compositionally biased region" description="Basic residues" evidence="5">
    <location>
        <begin position="325"/>
        <end position="337"/>
    </location>
</feature>
<evidence type="ECO:0000256" key="2">
    <source>
        <dbReference type="ARBA" id="ARBA00017589"/>
    </source>
</evidence>
<feature type="compositionally biased region" description="Basic and acidic residues" evidence="5">
    <location>
        <begin position="208"/>
        <end position="221"/>
    </location>
</feature>
<evidence type="ECO:0000256" key="3">
    <source>
        <dbReference type="ARBA" id="ARBA00022705"/>
    </source>
</evidence>
<feature type="region of interest" description="Disordered" evidence="5">
    <location>
        <begin position="308"/>
        <end position="445"/>
    </location>
</feature>
<evidence type="ECO:0000256" key="1">
    <source>
        <dbReference type="ARBA" id="ARBA00004123"/>
    </source>
</evidence>
<dbReference type="InterPro" id="IPR019038">
    <property type="entry name" value="POLD3"/>
</dbReference>
<reference evidence="6 7" key="1">
    <citation type="submission" date="2024-02" db="EMBL/GenBank/DDBJ databases">
        <authorList>
            <person name="Daric V."/>
            <person name="Darras S."/>
        </authorList>
    </citation>
    <scope>NUCLEOTIDE SEQUENCE [LARGE SCALE GENOMIC DNA]</scope>
</reference>
<feature type="compositionally biased region" description="Basic and acidic residues" evidence="5">
    <location>
        <begin position="187"/>
        <end position="198"/>
    </location>
</feature>
<feature type="region of interest" description="Disordered" evidence="5">
    <location>
        <begin position="161"/>
        <end position="291"/>
    </location>
</feature>
<dbReference type="EMBL" id="CAWYQH010000103">
    <property type="protein sequence ID" value="CAK8686865.1"/>
    <property type="molecule type" value="Genomic_DNA"/>
</dbReference>
<evidence type="ECO:0000256" key="4">
    <source>
        <dbReference type="ARBA" id="ARBA00023242"/>
    </source>
</evidence>
<keyword evidence="3" id="KW-0235">DNA replication</keyword>
<dbReference type="Gene3D" id="3.90.1030.20">
    <property type="entry name" value="DNA polymerase delta, p66 (Cdc27) subunit, wHTH domain"/>
    <property type="match status" value="1"/>
</dbReference>
<feature type="compositionally biased region" description="Acidic residues" evidence="5">
    <location>
        <begin position="361"/>
        <end position="371"/>
    </location>
</feature>
<evidence type="ECO:0000313" key="7">
    <source>
        <dbReference type="Proteomes" id="UP001642483"/>
    </source>
</evidence>
<dbReference type="Proteomes" id="UP001642483">
    <property type="component" value="Unassembled WGS sequence"/>
</dbReference>
<comment type="caution">
    <text evidence="6">The sequence shown here is derived from an EMBL/GenBank/DDBJ whole genome shotgun (WGS) entry which is preliminary data.</text>
</comment>
<dbReference type="PANTHER" id="PTHR17598:SF13">
    <property type="entry name" value="DNA POLYMERASE DELTA SUBUNIT 3"/>
    <property type="match status" value="1"/>
</dbReference>
<comment type="subcellular location">
    <subcellularLocation>
        <location evidence="1">Nucleus</location>
    </subcellularLocation>
</comment>
<proteinExistence type="predicted"/>
<name>A0ABP0G9T8_CLALP</name>